<keyword evidence="4" id="KW-1185">Reference proteome</keyword>
<reference evidence="3" key="2">
    <citation type="submission" date="2022-01" db="EMBL/GenBank/DDBJ databases">
        <authorList>
            <person name="Yamashiro T."/>
            <person name="Shiraishi A."/>
            <person name="Satake H."/>
            <person name="Nakayama K."/>
        </authorList>
    </citation>
    <scope>NUCLEOTIDE SEQUENCE</scope>
</reference>
<proteinExistence type="predicted"/>
<dbReference type="EMBL" id="BQNB010017802">
    <property type="protein sequence ID" value="GJT67376.1"/>
    <property type="molecule type" value="Genomic_DNA"/>
</dbReference>
<feature type="domain" description="Reverse transcriptase Ty1/copia-type" evidence="2">
    <location>
        <begin position="472"/>
        <end position="537"/>
    </location>
</feature>
<reference evidence="3" key="1">
    <citation type="journal article" date="2022" name="Int. J. Mol. Sci.">
        <title>Draft Genome of Tanacetum Coccineum: Genomic Comparison of Closely Related Tanacetum-Family Plants.</title>
        <authorList>
            <person name="Yamashiro T."/>
            <person name="Shiraishi A."/>
            <person name="Nakayama K."/>
            <person name="Satake H."/>
        </authorList>
    </citation>
    <scope>NUCLEOTIDE SEQUENCE</scope>
</reference>
<evidence type="ECO:0000313" key="3">
    <source>
        <dbReference type="EMBL" id="GJT67376.1"/>
    </source>
</evidence>
<evidence type="ECO:0000259" key="2">
    <source>
        <dbReference type="Pfam" id="PF07727"/>
    </source>
</evidence>
<evidence type="ECO:0000256" key="1">
    <source>
        <dbReference type="SAM" id="MobiDB-lite"/>
    </source>
</evidence>
<dbReference type="Proteomes" id="UP001151760">
    <property type="component" value="Unassembled WGS sequence"/>
</dbReference>
<accession>A0ABQ5FVI2</accession>
<comment type="caution">
    <text evidence="3">The sequence shown here is derived from an EMBL/GenBank/DDBJ whole genome shotgun (WGS) entry which is preliminary data.</text>
</comment>
<name>A0ABQ5FVI2_9ASTR</name>
<organism evidence="3 4">
    <name type="scientific">Tanacetum coccineum</name>
    <dbReference type="NCBI Taxonomy" id="301880"/>
    <lineage>
        <taxon>Eukaryota</taxon>
        <taxon>Viridiplantae</taxon>
        <taxon>Streptophyta</taxon>
        <taxon>Embryophyta</taxon>
        <taxon>Tracheophyta</taxon>
        <taxon>Spermatophyta</taxon>
        <taxon>Magnoliopsida</taxon>
        <taxon>eudicotyledons</taxon>
        <taxon>Gunneridae</taxon>
        <taxon>Pentapetalae</taxon>
        <taxon>asterids</taxon>
        <taxon>campanulids</taxon>
        <taxon>Asterales</taxon>
        <taxon>Asteraceae</taxon>
        <taxon>Asteroideae</taxon>
        <taxon>Anthemideae</taxon>
        <taxon>Anthemidinae</taxon>
        <taxon>Tanacetum</taxon>
    </lineage>
</organism>
<sequence>MGANENRTMLERFLQPTNDPLALVSNASVQKYPTQSSKSPQSSNEPSPADNFQLTQGCTVQSSRVVVSSSVRGRYSEQSWIKPFQRTQCKRKCCSWNCRRAHSTENFQWPSDSKISDYFRTKMLLMASQLPNFDEDVVNHLENDLASMWTIIQSTLYSGPSMTRSTPFEVQDHDTFVNNMDEYHEVHEMQSDVQHNYVVDSDADYTSDSNIILSVVQTALFKEVKVMEEIFDQMNNEVDKNAVDKQCAEIVKKNLLIENENLIANWLSNQLLYDVEKDQSFVLDLEAEEAPDFNSFFKIKNLEHQIQEKDNVIRDLKVLVANVNDRSRVTDNAKDGQFCDSDLEVAFRKHTCFVRDMNGADLLKGSRSTNLYTISIDDMMKSSPFACCQSFQLTLKLYPPGTALSTQLLKIAPSTPVLHRLTSRYASSNPTSRTPRLIYVMVIALKWIYKVKLDEYGDVLKNKARLVAKDIMDVKDCLLNGDLQEEVFVSQPEGFEDQDNPTHVYRLKKALYGLKQALRAWYDTLLKFLSANNFFKAYADADHAGNSAQFLGVRLKDYGFDSLQIKIPLYCDNKRANALFAANRMFQHSAQTQRHYVTISSRASGKYSG</sequence>
<protein>
    <submittedName>
        <fullName evidence="3">Retrovirus-related pol polyprotein from transposon TNT 1-94</fullName>
    </submittedName>
</protein>
<gene>
    <name evidence="3" type="ORF">Tco_1018856</name>
</gene>
<dbReference type="InterPro" id="IPR013103">
    <property type="entry name" value="RVT_2"/>
</dbReference>
<evidence type="ECO:0000313" key="4">
    <source>
        <dbReference type="Proteomes" id="UP001151760"/>
    </source>
</evidence>
<dbReference type="Pfam" id="PF07727">
    <property type="entry name" value="RVT_2"/>
    <property type="match status" value="1"/>
</dbReference>
<feature type="region of interest" description="Disordered" evidence="1">
    <location>
        <begin position="25"/>
        <end position="53"/>
    </location>
</feature>
<feature type="compositionally biased region" description="Low complexity" evidence="1">
    <location>
        <begin position="33"/>
        <end position="48"/>
    </location>
</feature>